<evidence type="ECO:0000256" key="1">
    <source>
        <dbReference type="SAM" id="MobiDB-lite"/>
    </source>
</evidence>
<name>A0A9D3Z6A4_DREPO</name>
<accession>A0A9D3Z6A4</accession>
<feature type="compositionally biased region" description="Basic and acidic residues" evidence="1">
    <location>
        <begin position="92"/>
        <end position="101"/>
    </location>
</feature>
<reference evidence="2" key="2">
    <citation type="submission" date="2020-11" db="EMBL/GenBank/DDBJ databases">
        <authorList>
            <person name="McCartney M.A."/>
            <person name="Auch B."/>
            <person name="Kono T."/>
            <person name="Mallez S."/>
            <person name="Becker A."/>
            <person name="Gohl D.M."/>
            <person name="Silverstein K.A.T."/>
            <person name="Koren S."/>
            <person name="Bechman K.B."/>
            <person name="Herman A."/>
            <person name="Abrahante J.E."/>
            <person name="Garbe J."/>
        </authorList>
    </citation>
    <scope>NUCLEOTIDE SEQUENCE</scope>
    <source>
        <strain evidence="2">Duluth1</strain>
        <tissue evidence="2">Whole animal</tissue>
    </source>
</reference>
<dbReference type="EMBL" id="JAIWYP010000014">
    <property type="protein sequence ID" value="KAH3710999.1"/>
    <property type="molecule type" value="Genomic_DNA"/>
</dbReference>
<evidence type="ECO:0000313" key="2">
    <source>
        <dbReference type="EMBL" id="KAH3710999.1"/>
    </source>
</evidence>
<keyword evidence="3" id="KW-1185">Reference proteome</keyword>
<dbReference type="Proteomes" id="UP000828390">
    <property type="component" value="Unassembled WGS sequence"/>
</dbReference>
<gene>
    <name evidence="2" type="ORF">DPMN_070498</name>
</gene>
<organism evidence="2 3">
    <name type="scientific">Dreissena polymorpha</name>
    <name type="common">Zebra mussel</name>
    <name type="synonym">Mytilus polymorpha</name>
    <dbReference type="NCBI Taxonomy" id="45954"/>
    <lineage>
        <taxon>Eukaryota</taxon>
        <taxon>Metazoa</taxon>
        <taxon>Spiralia</taxon>
        <taxon>Lophotrochozoa</taxon>
        <taxon>Mollusca</taxon>
        <taxon>Bivalvia</taxon>
        <taxon>Autobranchia</taxon>
        <taxon>Heteroconchia</taxon>
        <taxon>Euheterodonta</taxon>
        <taxon>Imparidentia</taxon>
        <taxon>Neoheterodontei</taxon>
        <taxon>Myida</taxon>
        <taxon>Dreissenoidea</taxon>
        <taxon>Dreissenidae</taxon>
        <taxon>Dreissena</taxon>
    </lineage>
</organism>
<protein>
    <submittedName>
        <fullName evidence="2">Uncharacterized protein</fullName>
    </submittedName>
</protein>
<reference evidence="2" key="1">
    <citation type="journal article" date="2019" name="bioRxiv">
        <title>The Genome of the Zebra Mussel, Dreissena polymorpha: A Resource for Invasive Species Research.</title>
        <authorList>
            <person name="McCartney M.A."/>
            <person name="Auch B."/>
            <person name="Kono T."/>
            <person name="Mallez S."/>
            <person name="Zhang Y."/>
            <person name="Obille A."/>
            <person name="Becker A."/>
            <person name="Abrahante J.E."/>
            <person name="Garbe J."/>
            <person name="Badalamenti J.P."/>
            <person name="Herman A."/>
            <person name="Mangelson H."/>
            <person name="Liachko I."/>
            <person name="Sullivan S."/>
            <person name="Sone E.D."/>
            <person name="Koren S."/>
            <person name="Silverstein K.A.T."/>
            <person name="Beckman K.B."/>
            <person name="Gohl D.M."/>
        </authorList>
    </citation>
    <scope>NUCLEOTIDE SEQUENCE</scope>
    <source>
        <strain evidence="2">Duluth1</strain>
        <tissue evidence="2">Whole animal</tissue>
    </source>
</reference>
<feature type="region of interest" description="Disordered" evidence="1">
    <location>
        <begin position="66"/>
        <end position="108"/>
    </location>
</feature>
<evidence type="ECO:0000313" key="3">
    <source>
        <dbReference type="Proteomes" id="UP000828390"/>
    </source>
</evidence>
<sequence>MLNKGKSTWRSLITEVESKLMDWQDKKSTRTLLSEAACAIKTFEPLVTKRFPDDQKRDIDSISRSSKYISSESRETEELNYTTRDRTRKKHTLEEKDKTKPESSSASSFQILNAIDQNKYRERFVPSRPNLVVDNDGTLQKSVAVAKMEATQIPVCVPDRSESVYCENTPKSNVALDRIHNAHFMVSKLPYEFENVK</sequence>
<proteinExistence type="predicted"/>
<dbReference type="AlphaFoldDB" id="A0A9D3Z6A4"/>
<comment type="caution">
    <text evidence="2">The sequence shown here is derived from an EMBL/GenBank/DDBJ whole genome shotgun (WGS) entry which is preliminary data.</text>
</comment>